<dbReference type="AlphaFoldDB" id="W9R9U7"/>
<gene>
    <name evidence="1" type="ORF">L484_016004</name>
</gene>
<dbReference type="EMBL" id="KE344398">
    <property type="protein sequence ID" value="EXB60651.1"/>
    <property type="molecule type" value="Genomic_DNA"/>
</dbReference>
<reference evidence="2" key="1">
    <citation type="submission" date="2013-01" db="EMBL/GenBank/DDBJ databases">
        <title>Draft Genome Sequence of a Mulberry Tree, Morus notabilis C.K. Schneid.</title>
        <authorList>
            <person name="He N."/>
            <person name="Zhao S."/>
        </authorList>
    </citation>
    <scope>NUCLEOTIDE SEQUENCE</scope>
</reference>
<proteinExistence type="predicted"/>
<evidence type="ECO:0000313" key="2">
    <source>
        <dbReference type="Proteomes" id="UP000030645"/>
    </source>
</evidence>
<protein>
    <submittedName>
        <fullName evidence="1">Uncharacterized protein</fullName>
    </submittedName>
</protein>
<organism evidence="1 2">
    <name type="scientific">Morus notabilis</name>
    <dbReference type="NCBI Taxonomy" id="981085"/>
    <lineage>
        <taxon>Eukaryota</taxon>
        <taxon>Viridiplantae</taxon>
        <taxon>Streptophyta</taxon>
        <taxon>Embryophyta</taxon>
        <taxon>Tracheophyta</taxon>
        <taxon>Spermatophyta</taxon>
        <taxon>Magnoliopsida</taxon>
        <taxon>eudicotyledons</taxon>
        <taxon>Gunneridae</taxon>
        <taxon>Pentapetalae</taxon>
        <taxon>rosids</taxon>
        <taxon>fabids</taxon>
        <taxon>Rosales</taxon>
        <taxon>Moraceae</taxon>
        <taxon>Moreae</taxon>
        <taxon>Morus</taxon>
    </lineage>
</organism>
<evidence type="ECO:0000313" key="1">
    <source>
        <dbReference type="EMBL" id="EXB60651.1"/>
    </source>
</evidence>
<name>W9R9U7_9ROSA</name>
<sequence>MKTLGPKCWSAYHVPPICLPRGIHVEVDAMSVFSNHSLSPASRVLQTTLKLKLLSTRNSVLVPMVLISSTESLSRLTDSIPRHHGLRVIVLQVKQPKTNPLTLTWTLKVGDMKPSLNPLIFILANKRKD</sequence>
<keyword evidence="2" id="KW-1185">Reference proteome</keyword>
<accession>W9R9U7</accession>
<dbReference type="Proteomes" id="UP000030645">
    <property type="component" value="Unassembled WGS sequence"/>
</dbReference>